<dbReference type="AlphaFoldDB" id="A0A4C1ZTF7"/>
<evidence type="ECO:0000313" key="1">
    <source>
        <dbReference type="EMBL" id="GBP91270.1"/>
    </source>
</evidence>
<proteinExistence type="predicted"/>
<keyword evidence="2" id="KW-1185">Reference proteome</keyword>
<dbReference type="EMBL" id="BGZK01002156">
    <property type="protein sequence ID" value="GBP91270.1"/>
    <property type="molecule type" value="Genomic_DNA"/>
</dbReference>
<dbReference type="Proteomes" id="UP000299102">
    <property type="component" value="Unassembled WGS sequence"/>
</dbReference>
<organism evidence="1 2">
    <name type="scientific">Eumeta variegata</name>
    <name type="common">Bagworm moth</name>
    <name type="synonym">Eumeta japonica</name>
    <dbReference type="NCBI Taxonomy" id="151549"/>
    <lineage>
        <taxon>Eukaryota</taxon>
        <taxon>Metazoa</taxon>
        <taxon>Ecdysozoa</taxon>
        <taxon>Arthropoda</taxon>
        <taxon>Hexapoda</taxon>
        <taxon>Insecta</taxon>
        <taxon>Pterygota</taxon>
        <taxon>Neoptera</taxon>
        <taxon>Endopterygota</taxon>
        <taxon>Lepidoptera</taxon>
        <taxon>Glossata</taxon>
        <taxon>Ditrysia</taxon>
        <taxon>Tineoidea</taxon>
        <taxon>Psychidae</taxon>
        <taxon>Oiketicinae</taxon>
        <taxon>Eumeta</taxon>
    </lineage>
</organism>
<evidence type="ECO:0000313" key="2">
    <source>
        <dbReference type="Proteomes" id="UP000299102"/>
    </source>
</evidence>
<sequence>MAAPMQTPQTIRDGPAPEELLSNINAGSFAPVSVNVTYAFRPEPCRGPGLWLTRAIDARAPPPGRTTRDDADGISLPTCFSVAYIRVAGGRGGVINFLYCRTAQRILEVTLEGLAAYHTAVGAPAAARRDNAAD</sequence>
<accession>A0A4C1ZTF7</accession>
<gene>
    <name evidence="1" type="ORF">EVAR_56176_1</name>
</gene>
<reference evidence="1 2" key="1">
    <citation type="journal article" date="2019" name="Commun. Biol.">
        <title>The bagworm genome reveals a unique fibroin gene that provides high tensile strength.</title>
        <authorList>
            <person name="Kono N."/>
            <person name="Nakamura H."/>
            <person name="Ohtoshi R."/>
            <person name="Tomita M."/>
            <person name="Numata K."/>
            <person name="Arakawa K."/>
        </authorList>
    </citation>
    <scope>NUCLEOTIDE SEQUENCE [LARGE SCALE GENOMIC DNA]</scope>
</reference>
<comment type="caution">
    <text evidence="1">The sequence shown here is derived from an EMBL/GenBank/DDBJ whole genome shotgun (WGS) entry which is preliminary data.</text>
</comment>
<protein>
    <submittedName>
        <fullName evidence="1">Uncharacterized protein</fullName>
    </submittedName>
</protein>
<name>A0A4C1ZTF7_EUMVA</name>